<name>A0A2U2EIA6_9FIRM</name>
<dbReference type="Proteomes" id="UP000283501">
    <property type="component" value="Unassembled WGS sequence"/>
</dbReference>
<evidence type="ECO:0000313" key="11">
    <source>
        <dbReference type="Proteomes" id="UP000283683"/>
    </source>
</evidence>
<dbReference type="Proteomes" id="UP000245905">
    <property type="component" value="Unassembled WGS sequence"/>
</dbReference>
<evidence type="ECO:0000313" key="4">
    <source>
        <dbReference type="EMBL" id="RGM46558.1"/>
    </source>
</evidence>
<dbReference type="EMBL" id="QSTI01000021">
    <property type="protein sequence ID" value="RGM46558.1"/>
    <property type="molecule type" value="Genomic_DNA"/>
</dbReference>
<protein>
    <submittedName>
        <fullName evidence="2">Uncharacterized protein</fullName>
    </submittedName>
</protein>
<evidence type="ECO:0000313" key="8">
    <source>
        <dbReference type="Proteomes" id="UP000260642"/>
    </source>
</evidence>
<evidence type="ECO:0000313" key="9">
    <source>
        <dbReference type="Proteomes" id="UP000260717"/>
    </source>
</evidence>
<reference evidence="8 9" key="2">
    <citation type="submission" date="2018-08" db="EMBL/GenBank/DDBJ databases">
        <title>A genome reference for cultivated species of the human gut microbiota.</title>
        <authorList>
            <person name="Zou Y."/>
            <person name="Xue W."/>
            <person name="Luo G."/>
        </authorList>
    </citation>
    <scope>NUCLEOTIDE SEQUENCE [LARGE SCALE GENOMIC DNA]</scope>
    <source>
        <strain evidence="5 11">AF06-19</strain>
        <strain evidence="6 10">AM26-2LB</strain>
        <strain evidence="4 9">OM08-12AT</strain>
        <strain evidence="3 8">TM10-3</strain>
    </source>
</reference>
<evidence type="ECO:0000313" key="7">
    <source>
        <dbReference type="Proteomes" id="UP000245905"/>
    </source>
</evidence>
<dbReference type="EMBL" id="QSKY01000020">
    <property type="protein sequence ID" value="RHF02001.1"/>
    <property type="molecule type" value="Genomic_DNA"/>
</dbReference>
<reference evidence="2 7" key="1">
    <citation type="submission" date="2014-09" db="EMBL/GenBank/DDBJ databases">
        <title>Butyrate-producing bacteria isolated from human gut.</title>
        <authorList>
            <person name="Zhang Q."/>
            <person name="Zhao L."/>
        </authorList>
    </citation>
    <scope>NUCLEOTIDE SEQUENCE [LARGE SCALE GENOMIC DNA]</scope>
    <source>
        <strain evidence="2 7">R22</strain>
    </source>
</reference>
<dbReference type="Proteomes" id="UP000260717">
    <property type="component" value="Unassembled WGS sequence"/>
</dbReference>
<accession>A0A2U2EIA6</accession>
<dbReference type="AlphaFoldDB" id="A0A2U2EIA6"/>
<proteinExistence type="predicted"/>
<evidence type="ECO:0000313" key="10">
    <source>
        <dbReference type="Proteomes" id="UP000283501"/>
    </source>
</evidence>
<dbReference type="Proteomes" id="UP000283683">
    <property type="component" value="Unassembled WGS sequence"/>
</dbReference>
<comment type="caution">
    <text evidence="2">The sequence shown here is derived from an EMBL/GenBank/DDBJ whole genome shotgun (WGS) entry which is preliminary data.</text>
</comment>
<evidence type="ECO:0000313" key="5">
    <source>
        <dbReference type="EMBL" id="RGW84628.1"/>
    </source>
</evidence>
<gene>
    <name evidence="6" type="ORF">DW703_12345</name>
    <name evidence="5" type="ORF">DWV45_16060</name>
    <name evidence="4" type="ORF">DXC13_11985</name>
    <name evidence="3" type="ORF">DXD95_11860</name>
    <name evidence="2" type="ORF">LD38_04770</name>
</gene>
<evidence type="ECO:0000313" key="6">
    <source>
        <dbReference type="EMBL" id="RHF02001.1"/>
    </source>
</evidence>
<organism evidence="2 7">
    <name type="scientific">Agathobacter rectalis</name>
    <dbReference type="NCBI Taxonomy" id="39491"/>
    <lineage>
        <taxon>Bacteria</taxon>
        <taxon>Bacillati</taxon>
        <taxon>Bacillota</taxon>
        <taxon>Clostridia</taxon>
        <taxon>Lachnospirales</taxon>
        <taxon>Lachnospiraceae</taxon>
        <taxon>Agathobacter</taxon>
    </lineage>
</organism>
<evidence type="ECO:0000313" key="3">
    <source>
        <dbReference type="EMBL" id="RGI66388.1"/>
    </source>
</evidence>
<feature type="region of interest" description="Disordered" evidence="1">
    <location>
        <begin position="1"/>
        <end position="21"/>
    </location>
</feature>
<evidence type="ECO:0000313" key="2">
    <source>
        <dbReference type="EMBL" id="PWE84250.1"/>
    </source>
</evidence>
<dbReference type="Proteomes" id="UP000260642">
    <property type="component" value="Unassembled WGS sequence"/>
</dbReference>
<dbReference type="RefSeq" id="WP_109257501.1">
    <property type="nucleotide sequence ID" value="NZ_JRFS01000009.1"/>
</dbReference>
<sequence length="68" mass="7311">MVKEKWYGGSDDNVTGTGTTAAGRKSFRQDAKPDLSGCIFDGEAVKSAFALLSTKVTKPVPIGTKRYR</sequence>
<dbReference type="EMBL" id="JRFS01000009">
    <property type="protein sequence ID" value="PWE84250.1"/>
    <property type="molecule type" value="Genomic_DNA"/>
</dbReference>
<evidence type="ECO:0000256" key="1">
    <source>
        <dbReference type="SAM" id="MobiDB-lite"/>
    </source>
</evidence>
<dbReference type="EMBL" id="QSOB01000018">
    <property type="protein sequence ID" value="RGI66388.1"/>
    <property type="molecule type" value="Genomic_DNA"/>
</dbReference>
<dbReference type="EMBL" id="QSAZ01000029">
    <property type="protein sequence ID" value="RGW84628.1"/>
    <property type="molecule type" value="Genomic_DNA"/>
</dbReference>